<proteinExistence type="predicted"/>
<dbReference type="FunFam" id="1.10.1540.10:FF:000002">
    <property type="entry name" value="WD repeat and FYVE domain containing 3"/>
    <property type="match status" value="1"/>
</dbReference>
<keyword evidence="8" id="KW-0175">Coiled coil</keyword>
<accession>A0A2K1KI82</accession>
<dbReference type="Proteomes" id="UP000006727">
    <property type="component" value="Chromosome 5"/>
</dbReference>
<evidence type="ECO:0000256" key="1">
    <source>
        <dbReference type="ARBA" id="ARBA00022574"/>
    </source>
</evidence>
<dbReference type="PROSITE" id="PS51783">
    <property type="entry name" value="PH_BEACH"/>
    <property type="match status" value="1"/>
</dbReference>
<evidence type="ECO:0000313" key="13">
    <source>
        <dbReference type="EMBL" id="PNR53487.1"/>
    </source>
</evidence>
<feature type="repeat" description="WD" evidence="7">
    <location>
        <begin position="3477"/>
        <end position="3518"/>
    </location>
</feature>
<dbReference type="Gene3D" id="2.130.10.10">
    <property type="entry name" value="YVTN repeat-like/Quinoprotein amine dehydrogenase"/>
    <property type="match status" value="1"/>
</dbReference>
<feature type="compositionally biased region" description="Polar residues" evidence="9">
    <location>
        <begin position="2154"/>
        <end position="2164"/>
    </location>
</feature>
<evidence type="ECO:0000256" key="6">
    <source>
        <dbReference type="PROSITE-ProRule" id="PRU00091"/>
    </source>
</evidence>
<feature type="region of interest" description="Disordered" evidence="9">
    <location>
        <begin position="183"/>
        <end position="214"/>
    </location>
</feature>
<dbReference type="InterPro" id="IPR017455">
    <property type="entry name" value="Znf_FYVE-rel"/>
</dbReference>
<dbReference type="SUPFAM" id="SSF57903">
    <property type="entry name" value="FYVE/PHD zinc finger"/>
    <property type="match status" value="1"/>
</dbReference>
<dbReference type="OrthoDB" id="26681at2759"/>
<dbReference type="InterPro" id="IPR013083">
    <property type="entry name" value="Znf_RING/FYVE/PHD"/>
</dbReference>
<evidence type="ECO:0000256" key="2">
    <source>
        <dbReference type="ARBA" id="ARBA00022723"/>
    </source>
</evidence>
<dbReference type="PROSITE" id="PS50178">
    <property type="entry name" value="ZF_FYVE"/>
    <property type="match status" value="1"/>
</dbReference>
<dbReference type="SMART" id="SM01026">
    <property type="entry name" value="Beach"/>
    <property type="match status" value="1"/>
</dbReference>
<dbReference type="InterPro" id="IPR023362">
    <property type="entry name" value="PH-BEACH_dom"/>
</dbReference>
<feature type="domain" description="FYVE-type" evidence="10">
    <location>
        <begin position="3689"/>
        <end position="3749"/>
    </location>
</feature>
<dbReference type="InterPro" id="IPR011993">
    <property type="entry name" value="PH-like_dom_sf"/>
</dbReference>
<evidence type="ECO:0000259" key="10">
    <source>
        <dbReference type="PROSITE" id="PS50178"/>
    </source>
</evidence>
<sequence length="3801" mass="422318">MKWIERFKEKVSQTTFSPTSPRARLSHQYSEDGTPRTSRKDLLEQDFRFAWEDFRSSITDQEKEKALEVAVSLFCKVARQGSDPAQLALSLVDVRTFEFVLARALVTEIKKLREDSLNGLLQPDDIWSFFTGSHVEGKVVNGANLLFALEGLVSPELDVQPLIDAGLFPALVTVLCRLISSSVSPSDQTTSGDSGPLSTNSSTEPTNTLIAEDEGGLLPNSISAVKAMVVDTEIEDVSTTRAKDAADTASLHSVDSKWRSNDEVLSSIETVVGEPVLISGTEGVGNETPSLIDLTSLNQQPTHKEDEVAASVLEEVPMKERRALVEASVIHILKAMAQHAGAAQSLLEDDSLKLLFHTVAMGAFIREEGISEPADFQGSFPTHLAHATTILEAALMSDNGSTAQYIRTHELIEMLLSPVNKFLLECNGDASYTVGVVSLILKCMQVSSRAESRGIRLKDDFRKGKGYSCLVQLALRLSASPENKEYSESPNMNRDCMLSNTSCGQVSDDHQTEVSGECSGTLSPLLIRLLDILVDFAQTGARAPHRSLSGIGGRSGRLASVKPVRTLFEGIGSAAISDPREPDLEGRIRDIEIVQTFQDIFLKTGNIILQLEILDRLLRLFASHPDNYVLVQELRTMPLFLQNMGKYLLILQERLLKVLEYAVTVVNCVPEQELLSLCYLLQQPYESSLRKIVLTFFEKLLSFDRNYKKVLREVGLLDLLLDDLRRCGLSEVSAFKNSSEPLVKSPSRELCIFEDMVTVGLTWDCLLSLLKKSDGNQTVFRKANGVGYILPLVASASQRSGALRVLSCLICEDVNQAHADELKSLLKIAHSGIVYGQNGLPIGLDTEGKEDILWAVWRILGANFTTRVVFGDGNGFGLLLSVLEGIQSRHENSSAESVADEAAFVPNLTEHMEVLDALLHVVTVGAAEYPPNRNKLHECISSQTFKRLLQTSGLLCSDFEEKVAERLFDVALERVLSPSQSALGLPILLQGDGTKSFRIPGAEKDFPVNPGQIAQIDVYNPGAIAVLLFFLPQFSAKLQLRILIQVERIVSKSPWNQNALTSAGCVGDLLEAVKSMMQTKPSPLLSYSLKIVEVLGSFRLSYSEMQTLGRIIWLNRDASDGKMGQRLLLMVERMSQSSPFSSTSLSFSSFIEFRMSRIGHACIRTPLGDRAWPPTAGYSFVCWARFEKLTQSGPNTNGAEATKESNRNRSGSLGSVLRIFTVGTAEEKSTVCAELFLSDSGVLTLATSPTSYVCFKGVRLEEGIWYHLTIVHNKPNALAGLFQSSVAHLYLNGSLRHTGKLGYSASPTEKSLQVTIGTPPSFSEVSPLTWQLGSCYLFEEVLPAPAIFFMYVLGRGYRGLFQDTDLLQFIPYEACGGGNLMVLESLDTELLASLRAEGVSQSAGVALSEGSGVIWDLEKLARFWAQLCGRHLIFAYDGSNAENVVPAGAISIVNLVDPMSAAASVLGGLPRLARIYGDVHICTPCNIADSMRKVGGVAVVLAMIEAADTCETLHLALSVLVSMLQSNPRNARDMQACRGYHLLALFLHRRMDCFEARDLDFLFRIASCEASFVQKPPQTTATAPEPAGHSRSLSAGLDTAMNLLGFSSRVADDQASNYGSTLEYPDSLGMNESIGGCVSDIDGVDLPHEDIDCIVLANPEMMEHVLLDWTLWVTAPIGVQLGLLGFIERLVSMHRYRLHNLTVLRKLNLVQHLLVTLQRGDVDILVLEKLVVLLGIILEDGFLPSELKYVADFVVMTFDPPHVVKGVSDITRESMGTQVIVRNLLLEMLVELQMTITADDILDTWHKIVSSKLITFWLDEAVHPTSMRWVMTLLGACLLPSPTFAARFKSSGGFQALARVLPSFYDCPEVYYILFCLIFGKSVYPRQPEVCLLDFHALLPEDGSKSELVFTELLDSVVSMAKAAFDRMLVKSESAKQNGDFSGLNVSFVSDQDDGETLQGEALLHKTYAARLLGGEQAAPGMISSLLRFMVDCAKMCKPFSMACRRCDFLESCVDLYFSCLRTAAAAQGAHDSKRDTRHQPSEEDLMSLEKSSAVEISNVGRGTIDVSELTAVTEYPIEMTSRVSPKNVSNSGKFGDSAQESHISSISESEALTVEMATSPTTSELSCISMLTPKPVNSVVKPWLTQPLTLNLPENRQTTTHSAPPTPLRSTKDRTRHLSFSAFSTISGNQSDAEFNFSEFGPPSSTSITPSETLNAGITPRLLLQLEAMGAGGGPCAAAASAIMDFIAEVLAETLLEQAKSTSLVESILEAVPMYVSADAALIFQGLVLRRIINDLERRLMRDSEENHKKLDKNRWAPNLDTLSWLLVDRVYMGAFAEPGGPLNVLEYLLSMLQLANTDGRVEDATPIAKSMLFTRSGGRQAEAYVQSLLKNTNRMLMFCFLPQLINNPIEEDSSTWNGKRIPRSGSGSEIFTEVVPRNLEIGSGDVGVTYQVILDKAAVLQLLLANRKIIFCTVNVDLELVCALCINLFPMALDNEQSNKTLVFDVWKALLANRSSALEDLLITRSSQGNVLMDVLHGGFDRLLTTGVHDFYRWLEENWESVQRVLEQRASTVWRDYVSGASRFPAARIKSMEVRRRREISRRTRERSKMDTRHWEQMLERRVALELVREAMAAELRVLRQDKYGWILHAENGWANHLQQLVHERGIWPIVSEVRDEEPDWQLCPTEGPYRMRKKLERRKKKISVFEKSQLMVERETEALDRCTPIDVINPSDKENALHNQYVDIFNFDTQKRLGYSSKEFLVSLEEDISELKNEIGEEEEDVLSARVDWNEEPFPSGSESQVPKAMSVASLKLAGEEVTDQTLGSSQGRGSPAEKDVPEEANYLEQEMHEDGEYLIRPHLEPGERIRFRYNCERVVGLDKRDGIFLIGEKCLYVIENYIIDENKCIKEKGEERDLSVIDRALGVRANSARVVDTHSSKQGEVVADSWPGGRAWAYSGGAWGKEKVKAGQNMPHPWRMWKLESVHELLKRRYQLRPVAIELFSMDGCNDLLVFHKNERDEVFKNLLAMNLPRNSMLDTTISAASKQEAGEGGRLFKMMAKSFSKRWQNGEISNFQYLMHLNTLAGRGYNDLTQYPVFPWILKDYTSEELDLSNPDTFRRLDKPMGALHPEREKEFRKRYETWEDPEIPRFHYGSHYSSAGSVLFYLIRLPPFSQENKQLQGGSFDHSDRLFNSIKDTWLSASQGNTADVKELIPEFFYLPEFLENRFGFDFGTKQSGEKVNDVLLPPWAKGSAREFVRKHREALESQYVSENLHHWIDLIFGFKQRGKPAVEALNVFYYLTYEGAVDIDRVPDPGMKAAILAQINHFGQTPKLLFTKPHSKRKWVQKQPLALALRNYHLLAPQEMRPLSSRVSQIVIFQDKVYAAGANRILKPPSYSKYLSWGFSDRSLRIVSYDQERLLSTHENLHDDGPVLCAGFSRDGRILVTGGSDGVVSVWRQRKDGLRGQRRLHLQKSLCAHTQSVICLAVSQPYSLIVSGSKDRTVIFWDLSSLEYVRQLPELPDPPTAIHANDMTGEVVTASGTTLSVWSINGDCLAAVNTSHVAADTILSITSPHLSDWMEASWYVTGHQNGVIRLWHMELDNHSKLDRKASHRISDSWGLNMSKSCITGGPPEYQLVLYKVLSWHKKPVTALSLGNDLKQLCSGDAGGHLVSWTLPDDGFKQTPSLEIEPDQCTTCQKELDTPEKKHHCRNCGQISCADCCNNHIVLEDLGYFSPVRVCGSCCESRQSSTGRQLTFSRTSSEVCSLPPTESSRNGREVASELLNALNSTSVTLTESSIT</sequence>
<keyword evidence="1 7" id="KW-0853">WD repeat</keyword>
<evidence type="ECO:0000313" key="14">
    <source>
        <dbReference type="EnsemblPlants" id="Pp3c5_2890V3.1"/>
    </source>
</evidence>
<dbReference type="InterPro" id="IPR001680">
    <property type="entry name" value="WD40_rpt"/>
</dbReference>
<dbReference type="InterPro" id="IPR015943">
    <property type="entry name" value="WD40/YVTN_repeat-like_dom_sf"/>
</dbReference>
<feature type="domain" description="BEACH-type PH" evidence="12">
    <location>
        <begin position="2864"/>
        <end position="3028"/>
    </location>
</feature>
<keyword evidence="16" id="KW-1185">Reference proteome</keyword>
<feature type="compositionally biased region" description="Basic and acidic residues" evidence="9">
    <location>
        <begin position="2031"/>
        <end position="2042"/>
    </location>
</feature>
<dbReference type="CDD" id="cd01201">
    <property type="entry name" value="PH_BEACH"/>
    <property type="match status" value="1"/>
</dbReference>
<dbReference type="InterPro" id="IPR013320">
    <property type="entry name" value="ConA-like_dom_sf"/>
</dbReference>
<keyword evidence="5" id="KW-0862">Zinc</keyword>
<dbReference type="Gramene" id="Pp3c5_2890V3.1">
    <property type="protein sequence ID" value="Pp3c5_2890V3.1"/>
    <property type="gene ID" value="Pp3c5_2890"/>
</dbReference>
<dbReference type="GeneID" id="112282737"/>
<evidence type="ECO:0000313" key="16">
    <source>
        <dbReference type="Proteomes" id="UP000006727"/>
    </source>
</evidence>
<dbReference type="Pfam" id="PF02138">
    <property type="entry name" value="Beach"/>
    <property type="match status" value="1"/>
</dbReference>
<dbReference type="InterPro" id="IPR000409">
    <property type="entry name" value="BEACH_dom"/>
</dbReference>
<dbReference type="PROSITE" id="PS50197">
    <property type="entry name" value="BEACH"/>
    <property type="match status" value="1"/>
</dbReference>
<evidence type="ECO:0000259" key="11">
    <source>
        <dbReference type="PROSITE" id="PS50197"/>
    </source>
</evidence>
<reference evidence="14" key="3">
    <citation type="submission" date="2020-12" db="UniProtKB">
        <authorList>
            <consortium name="EnsemblPlants"/>
        </authorList>
    </citation>
    <scope>IDENTIFICATION</scope>
</reference>
<name>A0A2K1KI82_PHYPA</name>
<dbReference type="InterPro" id="IPR036372">
    <property type="entry name" value="BEACH_dom_sf"/>
</dbReference>
<evidence type="ECO:0000256" key="5">
    <source>
        <dbReference type="ARBA" id="ARBA00022833"/>
    </source>
</evidence>
<gene>
    <name evidence="15" type="primary">LOC112282737</name>
    <name evidence="13" type="ORF">PHYPA_007162</name>
</gene>
<dbReference type="FunCoup" id="A0A2K1KI82">
    <property type="interactions" value="2503"/>
</dbReference>
<dbReference type="EnsemblPlants" id="Pp3c5_2897V3.1">
    <property type="protein sequence ID" value="Pp3c5_2897V3.1"/>
    <property type="gene ID" value="Pp3c5_2897"/>
</dbReference>
<dbReference type="GO" id="GO:0008270">
    <property type="term" value="F:zinc ion binding"/>
    <property type="evidence" value="ECO:0007669"/>
    <property type="project" value="UniProtKB-KW"/>
</dbReference>
<dbReference type="CDD" id="cd06071">
    <property type="entry name" value="Beach"/>
    <property type="match status" value="1"/>
</dbReference>
<dbReference type="PROSITE" id="PS00678">
    <property type="entry name" value="WD_REPEATS_1"/>
    <property type="match status" value="1"/>
</dbReference>
<dbReference type="SMART" id="SM00320">
    <property type="entry name" value="WD40"/>
    <property type="match status" value="4"/>
</dbReference>
<dbReference type="PaxDb" id="3218-PP1S72_227V6.1"/>
<feature type="region of interest" description="Disordered" evidence="9">
    <location>
        <begin position="14"/>
        <end position="37"/>
    </location>
</feature>
<keyword evidence="4 6" id="KW-0863">Zinc-finger</keyword>
<feature type="coiled-coil region" evidence="8">
    <location>
        <begin position="2764"/>
        <end position="2791"/>
    </location>
</feature>
<feature type="region of interest" description="Disordered" evidence="9">
    <location>
        <begin position="2821"/>
        <end position="2840"/>
    </location>
</feature>
<reference evidence="13 16" key="1">
    <citation type="journal article" date="2008" name="Science">
        <title>The Physcomitrella genome reveals evolutionary insights into the conquest of land by plants.</title>
        <authorList>
            <person name="Rensing S."/>
            <person name="Lang D."/>
            <person name="Zimmer A."/>
            <person name="Terry A."/>
            <person name="Salamov A."/>
            <person name="Shapiro H."/>
            <person name="Nishiyama T."/>
            <person name="Perroud P.-F."/>
            <person name="Lindquist E."/>
            <person name="Kamisugi Y."/>
            <person name="Tanahashi T."/>
            <person name="Sakakibara K."/>
            <person name="Fujita T."/>
            <person name="Oishi K."/>
            <person name="Shin-I T."/>
            <person name="Kuroki Y."/>
            <person name="Toyoda A."/>
            <person name="Suzuki Y."/>
            <person name="Hashimoto A."/>
            <person name="Yamaguchi K."/>
            <person name="Sugano A."/>
            <person name="Kohara Y."/>
            <person name="Fujiyama A."/>
            <person name="Anterola A."/>
            <person name="Aoki S."/>
            <person name="Ashton N."/>
            <person name="Barbazuk W.B."/>
            <person name="Barker E."/>
            <person name="Bennetzen J."/>
            <person name="Bezanilla M."/>
            <person name="Blankenship R."/>
            <person name="Cho S.H."/>
            <person name="Dutcher S."/>
            <person name="Estelle M."/>
            <person name="Fawcett J.A."/>
            <person name="Gundlach H."/>
            <person name="Hanada K."/>
            <person name="Heyl A."/>
            <person name="Hicks K.A."/>
            <person name="Hugh J."/>
            <person name="Lohr M."/>
            <person name="Mayer K."/>
            <person name="Melkozernov A."/>
            <person name="Murata T."/>
            <person name="Nelson D."/>
            <person name="Pils B."/>
            <person name="Prigge M."/>
            <person name="Reiss B."/>
            <person name="Renner T."/>
            <person name="Rombauts S."/>
            <person name="Rushton P."/>
            <person name="Sanderfoot A."/>
            <person name="Schween G."/>
            <person name="Shiu S.-H."/>
            <person name="Stueber K."/>
            <person name="Theodoulou F.L."/>
            <person name="Tu H."/>
            <person name="Van de Peer Y."/>
            <person name="Verrier P.J."/>
            <person name="Waters E."/>
            <person name="Wood A."/>
            <person name="Yang L."/>
            <person name="Cove D."/>
            <person name="Cuming A."/>
            <person name="Hasebe M."/>
            <person name="Lucas S."/>
            <person name="Mishler D.B."/>
            <person name="Reski R."/>
            <person name="Grigoriev I."/>
            <person name="Quatrano R.S."/>
            <person name="Boore J.L."/>
        </authorList>
    </citation>
    <scope>NUCLEOTIDE SEQUENCE [LARGE SCALE GENOMIC DNA]</scope>
    <source>
        <strain evidence="14 16">cv. Gransden 2004</strain>
    </source>
</reference>
<dbReference type="PANTHER" id="PTHR46108">
    <property type="entry name" value="BLUE CHEESE"/>
    <property type="match status" value="1"/>
</dbReference>
<evidence type="ECO:0000259" key="12">
    <source>
        <dbReference type="PROSITE" id="PS51783"/>
    </source>
</evidence>
<feature type="domain" description="BEACH" evidence="11">
    <location>
        <begin position="3053"/>
        <end position="3344"/>
    </location>
</feature>
<keyword evidence="3" id="KW-0677">Repeat</keyword>
<dbReference type="PROSITE" id="PS50082">
    <property type="entry name" value="WD_REPEATS_2"/>
    <property type="match status" value="2"/>
</dbReference>
<organism evidence="13">
    <name type="scientific">Physcomitrium patens</name>
    <name type="common">Spreading-leaved earth moss</name>
    <name type="synonym">Physcomitrella patens</name>
    <dbReference type="NCBI Taxonomy" id="3218"/>
    <lineage>
        <taxon>Eukaryota</taxon>
        <taxon>Viridiplantae</taxon>
        <taxon>Streptophyta</taxon>
        <taxon>Embryophyta</taxon>
        <taxon>Bryophyta</taxon>
        <taxon>Bryophytina</taxon>
        <taxon>Bryopsida</taxon>
        <taxon>Funariidae</taxon>
        <taxon>Funariales</taxon>
        <taxon>Funariaceae</taxon>
        <taxon>Physcomitrium</taxon>
    </lineage>
</organism>
<dbReference type="Gene3D" id="3.30.40.10">
    <property type="entry name" value="Zinc/RING finger domain, C3HC4 (zinc finger)"/>
    <property type="match status" value="1"/>
</dbReference>
<dbReference type="PANTHER" id="PTHR46108:SF4">
    <property type="entry name" value="BLUE CHEESE"/>
    <property type="match status" value="1"/>
</dbReference>
<evidence type="ECO:0000256" key="4">
    <source>
        <dbReference type="ARBA" id="ARBA00022771"/>
    </source>
</evidence>
<evidence type="ECO:0000256" key="7">
    <source>
        <dbReference type="PROSITE-ProRule" id="PRU00221"/>
    </source>
</evidence>
<dbReference type="EnsemblPlants" id="Pp3c5_2890V3.1">
    <property type="protein sequence ID" value="Pp3c5_2890V3.1"/>
    <property type="gene ID" value="Pp3c5_2890"/>
</dbReference>
<evidence type="ECO:0000256" key="3">
    <source>
        <dbReference type="ARBA" id="ARBA00022737"/>
    </source>
</evidence>
<dbReference type="SUPFAM" id="SSF49899">
    <property type="entry name" value="Concanavalin A-like lectins/glucanases"/>
    <property type="match status" value="1"/>
</dbReference>
<dbReference type="Pfam" id="PF01363">
    <property type="entry name" value="FYVE"/>
    <property type="match status" value="1"/>
</dbReference>
<dbReference type="Gene3D" id="1.25.10.10">
    <property type="entry name" value="Leucine-rich Repeat Variant"/>
    <property type="match status" value="1"/>
</dbReference>
<dbReference type="Pfam" id="PF14844">
    <property type="entry name" value="PH_BEACH"/>
    <property type="match status" value="1"/>
</dbReference>
<protein>
    <recommendedName>
        <fullName evidence="17">BEACH domain-containing protein</fullName>
    </recommendedName>
</protein>
<feature type="compositionally biased region" description="Polar residues" evidence="9">
    <location>
        <begin position="192"/>
        <end position="209"/>
    </location>
</feature>
<dbReference type="SUPFAM" id="SSF48371">
    <property type="entry name" value="ARM repeat"/>
    <property type="match status" value="1"/>
</dbReference>
<evidence type="ECO:0000256" key="9">
    <source>
        <dbReference type="SAM" id="MobiDB-lite"/>
    </source>
</evidence>
<feature type="region of interest" description="Disordered" evidence="9">
    <location>
        <begin position="2154"/>
        <end position="2174"/>
    </location>
</feature>
<dbReference type="InterPro" id="IPR051944">
    <property type="entry name" value="BEACH_domain_protein"/>
</dbReference>
<feature type="repeat" description="WD" evidence="7">
    <location>
        <begin position="3427"/>
        <end position="3458"/>
    </location>
</feature>
<dbReference type="PROSITE" id="PS50294">
    <property type="entry name" value="WD_REPEATS_REGION"/>
    <property type="match status" value="1"/>
</dbReference>
<dbReference type="InterPro" id="IPR000306">
    <property type="entry name" value="Znf_FYVE"/>
</dbReference>
<dbReference type="InterPro" id="IPR011989">
    <property type="entry name" value="ARM-like"/>
</dbReference>
<evidence type="ECO:0000256" key="8">
    <source>
        <dbReference type="SAM" id="Coils"/>
    </source>
</evidence>
<dbReference type="InterPro" id="IPR019775">
    <property type="entry name" value="WD40_repeat_CS"/>
</dbReference>
<dbReference type="SUPFAM" id="SSF81837">
    <property type="entry name" value="BEACH domain"/>
    <property type="match status" value="1"/>
</dbReference>
<keyword evidence="2" id="KW-0479">Metal-binding</keyword>
<dbReference type="InterPro" id="IPR016024">
    <property type="entry name" value="ARM-type_fold"/>
</dbReference>
<dbReference type="Gene3D" id="1.10.1540.10">
    <property type="entry name" value="BEACH domain"/>
    <property type="match status" value="1"/>
</dbReference>
<evidence type="ECO:0008006" key="17">
    <source>
        <dbReference type="Google" id="ProtNLM"/>
    </source>
</evidence>
<evidence type="ECO:0000313" key="15">
    <source>
        <dbReference type="EnsemblPlants" id="Pp3c5_2897V3.1"/>
    </source>
</evidence>
<dbReference type="EMBL" id="ABEU02000005">
    <property type="protein sequence ID" value="PNR53487.1"/>
    <property type="molecule type" value="Genomic_DNA"/>
</dbReference>
<dbReference type="Pfam" id="PF00400">
    <property type="entry name" value="WD40"/>
    <property type="match status" value="2"/>
</dbReference>
<reference evidence="13 16" key="2">
    <citation type="journal article" date="2018" name="Plant J.">
        <title>The Physcomitrella patens chromosome-scale assembly reveals moss genome structure and evolution.</title>
        <authorList>
            <person name="Lang D."/>
            <person name="Ullrich K.K."/>
            <person name="Murat F."/>
            <person name="Fuchs J."/>
            <person name="Jenkins J."/>
            <person name="Haas F.B."/>
            <person name="Piednoel M."/>
            <person name="Gundlach H."/>
            <person name="Van Bel M."/>
            <person name="Meyberg R."/>
            <person name="Vives C."/>
            <person name="Morata J."/>
            <person name="Symeonidi A."/>
            <person name="Hiss M."/>
            <person name="Muchero W."/>
            <person name="Kamisugi Y."/>
            <person name="Saleh O."/>
            <person name="Blanc G."/>
            <person name="Decker E.L."/>
            <person name="van Gessel N."/>
            <person name="Grimwood J."/>
            <person name="Hayes R.D."/>
            <person name="Graham S.W."/>
            <person name="Gunter L.E."/>
            <person name="McDaniel S.F."/>
            <person name="Hoernstein S.N.W."/>
            <person name="Larsson A."/>
            <person name="Li F.W."/>
            <person name="Perroud P.F."/>
            <person name="Phillips J."/>
            <person name="Ranjan P."/>
            <person name="Rokshar D.S."/>
            <person name="Rothfels C.J."/>
            <person name="Schneider L."/>
            <person name="Shu S."/>
            <person name="Stevenson D.W."/>
            <person name="Thummler F."/>
            <person name="Tillich M."/>
            <person name="Villarreal Aguilar J.C."/>
            <person name="Widiez T."/>
            <person name="Wong G.K."/>
            <person name="Wymore A."/>
            <person name="Zhang Y."/>
            <person name="Zimmer A.D."/>
            <person name="Quatrano R.S."/>
            <person name="Mayer K.F.X."/>
            <person name="Goodstein D."/>
            <person name="Casacuberta J.M."/>
            <person name="Vandepoele K."/>
            <person name="Reski R."/>
            <person name="Cuming A.C."/>
            <person name="Tuskan G.A."/>
            <person name="Maumus F."/>
            <person name="Salse J."/>
            <person name="Schmutz J."/>
            <person name="Rensing S.A."/>
        </authorList>
    </citation>
    <scope>NUCLEOTIDE SEQUENCE [LARGE SCALE GENOMIC DNA]</scope>
    <source>
        <strain evidence="14 16">cv. Gransden 2004</strain>
    </source>
</reference>
<feature type="compositionally biased region" description="Polar residues" evidence="9">
    <location>
        <begin position="2823"/>
        <end position="2832"/>
    </location>
</feature>
<dbReference type="SUPFAM" id="SSF50978">
    <property type="entry name" value="WD40 repeat-like"/>
    <property type="match status" value="1"/>
</dbReference>
<dbReference type="STRING" id="3218.A0A2K1KI82"/>
<dbReference type="Gene3D" id="2.30.29.30">
    <property type="entry name" value="Pleckstrin-homology domain (PH domain)/Phosphotyrosine-binding domain (PTB)"/>
    <property type="match status" value="1"/>
</dbReference>
<dbReference type="SUPFAM" id="SSF50729">
    <property type="entry name" value="PH domain-like"/>
    <property type="match status" value="1"/>
</dbReference>
<dbReference type="RefSeq" id="XP_024376530.1">
    <property type="nucleotide sequence ID" value="XM_024520762.2"/>
</dbReference>
<dbReference type="SMART" id="SM00064">
    <property type="entry name" value="FYVE"/>
    <property type="match status" value="1"/>
</dbReference>
<dbReference type="CDD" id="cd00065">
    <property type="entry name" value="FYVE_like_SF"/>
    <property type="match status" value="1"/>
</dbReference>
<feature type="region of interest" description="Disordered" evidence="9">
    <location>
        <begin position="2029"/>
        <end position="2048"/>
    </location>
</feature>
<dbReference type="KEGG" id="ppp:112282737"/>
<dbReference type="Gramene" id="Pp3c5_2897V3.1">
    <property type="protein sequence ID" value="Pp3c5_2897V3.1"/>
    <property type="gene ID" value="Pp3c5_2897"/>
</dbReference>
<dbReference type="InterPro" id="IPR036322">
    <property type="entry name" value="WD40_repeat_dom_sf"/>
</dbReference>
<dbReference type="InterPro" id="IPR011011">
    <property type="entry name" value="Znf_FYVE_PHD"/>
</dbReference>